<evidence type="ECO:0000313" key="7">
    <source>
        <dbReference type="EMBL" id="KYG68367.1"/>
    </source>
</evidence>
<sequence>MSENNSAQRVRLNKLIADSGLASRRHADRMIEEGQVTVNGKRVYELGIKVDPTADRIMIDGKPLRKPLSQKYYLVFNKPKGVLTTMDDPHGRPTVADYLGEVPARVFPVGRLDWDSEGMLLLTNDGDFANKVMHPKAEVTKTYLVKLDGQPQPHQIEKLKKGVSIVGGRVSARHIEKIKKSGDNKSDKYEWYKIVITEGKNRQIRQMFAKVGFDVLKLQRVAIGRLRMGALKAGELIFLNEVAVERVFLADDPEEVKQKRTYKGRTASVKKTAKPASRIRVKKESKGK</sequence>
<name>A0A162GKD4_BDEBC</name>
<dbReference type="CDD" id="cd02870">
    <property type="entry name" value="PseudoU_synth_RsuA_like"/>
    <property type="match status" value="1"/>
</dbReference>
<dbReference type="InterPro" id="IPR050343">
    <property type="entry name" value="RsuA_PseudoU_synthase"/>
</dbReference>
<dbReference type="NCBIfam" id="TIGR00093">
    <property type="entry name" value="pseudouridine synthase"/>
    <property type="match status" value="1"/>
</dbReference>
<dbReference type="Gene3D" id="3.10.290.10">
    <property type="entry name" value="RNA-binding S4 domain"/>
    <property type="match status" value="1"/>
</dbReference>
<keyword evidence="2 4" id="KW-0694">RNA-binding</keyword>
<feature type="region of interest" description="Disordered" evidence="5">
    <location>
        <begin position="259"/>
        <end position="288"/>
    </location>
</feature>
<dbReference type="SUPFAM" id="SSF55174">
    <property type="entry name" value="Alpha-L RNA-binding motif"/>
    <property type="match status" value="1"/>
</dbReference>
<dbReference type="RefSeq" id="WP_063205064.1">
    <property type="nucleotide sequence ID" value="NZ_LUKD01000001.1"/>
</dbReference>
<dbReference type="GO" id="GO:0005829">
    <property type="term" value="C:cytosol"/>
    <property type="evidence" value="ECO:0007669"/>
    <property type="project" value="UniProtKB-ARBA"/>
</dbReference>
<dbReference type="GO" id="GO:0003723">
    <property type="term" value="F:RNA binding"/>
    <property type="evidence" value="ECO:0007669"/>
    <property type="project" value="UniProtKB-KW"/>
</dbReference>
<dbReference type="EMBL" id="LUKD01000001">
    <property type="protein sequence ID" value="KYG68367.1"/>
    <property type="molecule type" value="Genomic_DNA"/>
</dbReference>
<dbReference type="FunFam" id="3.30.70.1560:FF:000001">
    <property type="entry name" value="Pseudouridine synthase"/>
    <property type="match status" value="1"/>
</dbReference>
<dbReference type="GO" id="GO:0120159">
    <property type="term" value="F:rRNA pseudouridine synthase activity"/>
    <property type="evidence" value="ECO:0007669"/>
    <property type="project" value="UniProtKB-ARBA"/>
</dbReference>
<dbReference type="GO" id="GO:0000455">
    <property type="term" value="P:enzyme-directed rRNA pseudouridine synthesis"/>
    <property type="evidence" value="ECO:0007669"/>
    <property type="project" value="UniProtKB-ARBA"/>
</dbReference>
<dbReference type="InterPro" id="IPR000748">
    <property type="entry name" value="PsdUridine_synth_RsuA/RluB/E/F"/>
</dbReference>
<gene>
    <name evidence="7" type="ORF">AZI87_03715</name>
</gene>
<dbReference type="Pfam" id="PF00849">
    <property type="entry name" value="PseudoU_synth_2"/>
    <property type="match status" value="1"/>
</dbReference>
<dbReference type="PANTHER" id="PTHR47683">
    <property type="entry name" value="PSEUDOURIDINE SYNTHASE FAMILY PROTEIN-RELATED"/>
    <property type="match status" value="1"/>
</dbReference>
<dbReference type="Pfam" id="PF01479">
    <property type="entry name" value="S4"/>
    <property type="match status" value="1"/>
</dbReference>
<comment type="similarity">
    <text evidence="1">Belongs to the pseudouridine synthase RsuA family.</text>
</comment>
<dbReference type="InterPro" id="IPR036986">
    <property type="entry name" value="S4_RNA-bd_sf"/>
</dbReference>
<feature type="domain" description="RNA-binding S4" evidence="6">
    <location>
        <begin position="10"/>
        <end position="69"/>
    </location>
</feature>
<evidence type="ECO:0000313" key="8">
    <source>
        <dbReference type="Proteomes" id="UP000075799"/>
    </source>
</evidence>
<evidence type="ECO:0000256" key="2">
    <source>
        <dbReference type="ARBA" id="ARBA00022884"/>
    </source>
</evidence>
<evidence type="ECO:0000256" key="4">
    <source>
        <dbReference type="PROSITE-ProRule" id="PRU00182"/>
    </source>
</evidence>
<dbReference type="InterPro" id="IPR002942">
    <property type="entry name" value="S4_RNA-bd"/>
</dbReference>
<keyword evidence="3" id="KW-0413">Isomerase</keyword>
<dbReference type="SMART" id="SM00363">
    <property type="entry name" value="S4"/>
    <property type="match status" value="1"/>
</dbReference>
<feature type="compositionally biased region" description="Basic residues" evidence="5">
    <location>
        <begin position="271"/>
        <end position="281"/>
    </location>
</feature>
<dbReference type="SUPFAM" id="SSF55120">
    <property type="entry name" value="Pseudouridine synthase"/>
    <property type="match status" value="1"/>
</dbReference>
<comment type="caution">
    <text evidence="7">The sequence shown here is derived from an EMBL/GenBank/DDBJ whole genome shotgun (WGS) entry which is preliminary data.</text>
</comment>
<dbReference type="AlphaFoldDB" id="A0A162GKD4"/>
<accession>A0A162GKD4</accession>
<dbReference type="OrthoDB" id="5291220at2"/>
<evidence type="ECO:0000256" key="3">
    <source>
        <dbReference type="ARBA" id="ARBA00023235"/>
    </source>
</evidence>
<evidence type="ECO:0000259" key="6">
    <source>
        <dbReference type="SMART" id="SM00363"/>
    </source>
</evidence>
<dbReference type="FunFam" id="3.10.290.10:FF:000003">
    <property type="entry name" value="Pseudouridine synthase"/>
    <property type="match status" value="1"/>
</dbReference>
<dbReference type="InterPro" id="IPR020103">
    <property type="entry name" value="PsdUridine_synth_cat_dom_sf"/>
</dbReference>
<reference evidence="7 8" key="1">
    <citation type="submission" date="2016-03" db="EMBL/GenBank/DDBJ databases">
        <authorList>
            <person name="Ploux O."/>
        </authorList>
    </citation>
    <scope>NUCLEOTIDE SEQUENCE [LARGE SCALE GENOMIC DNA]</scope>
    <source>
        <strain evidence="7 8">EC13</strain>
    </source>
</reference>
<dbReference type="InterPro" id="IPR006145">
    <property type="entry name" value="PsdUridine_synth_RsuA/RluA"/>
</dbReference>
<organism evidence="7 8">
    <name type="scientific">Bdellovibrio bacteriovorus</name>
    <dbReference type="NCBI Taxonomy" id="959"/>
    <lineage>
        <taxon>Bacteria</taxon>
        <taxon>Pseudomonadati</taxon>
        <taxon>Bdellovibrionota</taxon>
        <taxon>Bdellovibrionia</taxon>
        <taxon>Bdellovibrionales</taxon>
        <taxon>Pseudobdellovibrionaceae</taxon>
        <taxon>Bdellovibrio</taxon>
    </lineage>
</organism>
<proteinExistence type="inferred from homology"/>
<dbReference type="Gene3D" id="3.30.70.580">
    <property type="entry name" value="Pseudouridine synthase I, catalytic domain, N-terminal subdomain"/>
    <property type="match status" value="1"/>
</dbReference>
<dbReference type="InterPro" id="IPR042092">
    <property type="entry name" value="PsdUridine_s_RsuA/RluB/E/F_cat"/>
</dbReference>
<dbReference type="InterPro" id="IPR020094">
    <property type="entry name" value="TruA/RsuA/RluB/E/F_N"/>
</dbReference>
<dbReference type="Gene3D" id="3.30.70.1560">
    <property type="entry name" value="Alpha-L RNA-binding motif"/>
    <property type="match status" value="1"/>
</dbReference>
<dbReference type="Proteomes" id="UP000075799">
    <property type="component" value="Unassembled WGS sequence"/>
</dbReference>
<dbReference type="PANTHER" id="PTHR47683:SF2">
    <property type="entry name" value="RNA-BINDING S4 DOMAIN-CONTAINING PROTEIN"/>
    <property type="match status" value="1"/>
</dbReference>
<dbReference type="CDD" id="cd00165">
    <property type="entry name" value="S4"/>
    <property type="match status" value="1"/>
</dbReference>
<protein>
    <submittedName>
        <fullName evidence="7">Pseudouridylate synthase</fullName>
    </submittedName>
</protein>
<evidence type="ECO:0000256" key="5">
    <source>
        <dbReference type="SAM" id="MobiDB-lite"/>
    </source>
</evidence>
<evidence type="ECO:0000256" key="1">
    <source>
        <dbReference type="ARBA" id="ARBA00008348"/>
    </source>
</evidence>
<dbReference type="PROSITE" id="PS50889">
    <property type="entry name" value="S4"/>
    <property type="match status" value="1"/>
</dbReference>